<dbReference type="PROSITE" id="PS01009">
    <property type="entry name" value="CRISP_1"/>
    <property type="match status" value="1"/>
</dbReference>
<dbReference type="SUPFAM" id="SSF55797">
    <property type="entry name" value="PR-1-like"/>
    <property type="match status" value="1"/>
</dbReference>
<dbReference type="STRING" id="645134.A0A0L0HAK0"/>
<dbReference type="InterPro" id="IPR014044">
    <property type="entry name" value="CAP_dom"/>
</dbReference>
<evidence type="ECO:0000259" key="3">
    <source>
        <dbReference type="SMART" id="SM00198"/>
    </source>
</evidence>
<dbReference type="GeneID" id="27690426"/>
<reference evidence="4 5" key="1">
    <citation type="submission" date="2009-08" db="EMBL/GenBank/DDBJ databases">
        <title>The Genome Sequence of Spizellomyces punctatus strain DAOM BR117.</title>
        <authorList>
            <consortium name="The Broad Institute Genome Sequencing Platform"/>
            <person name="Russ C."/>
            <person name="Cuomo C."/>
            <person name="Shea T."/>
            <person name="Young S.K."/>
            <person name="Zeng Q."/>
            <person name="Koehrsen M."/>
            <person name="Haas B."/>
            <person name="Borodovsky M."/>
            <person name="Guigo R."/>
            <person name="Alvarado L."/>
            <person name="Berlin A."/>
            <person name="Bochicchio J."/>
            <person name="Borenstein D."/>
            <person name="Chapman S."/>
            <person name="Chen Z."/>
            <person name="Engels R."/>
            <person name="Freedman E."/>
            <person name="Gellesch M."/>
            <person name="Goldberg J."/>
            <person name="Griggs A."/>
            <person name="Gujja S."/>
            <person name="Heiman D."/>
            <person name="Hepburn T."/>
            <person name="Howarth C."/>
            <person name="Jen D."/>
            <person name="Larson L."/>
            <person name="Lewis B."/>
            <person name="Mehta T."/>
            <person name="Park D."/>
            <person name="Pearson M."/>
            <person name="Roberts A."/>
            <person name="Saif S."/>
            <person name="Shenoy N."/>
            <person name="Sisk P."/>
            <person name="Stolte C."/>
            <person name="Sykes S."/>
            <person name="Thomson T."/>
            <person name="Walk T."/>
            <person name="White J."/>
            <person name="Yandava C."/>
            <person name="Burger G."/>
            <person name="Gray M.W."/>
            <person name="Holland P.W.H."/>
            <person name="King N."/>
            <person name="Lang F.B.F."/>
            <person name="Roger A.J."/>
            <person name="Ruiz-Trillo I."/>
            <person name="Lander E."/>
            <person name="Nusbaum C."/>
        </authorList>
    </citation>
    <scope>NUCLEOTIDE SEQUENCE [LARGE SCALE GENOMIC DNA]</scope>
    <source>
        <strain evidence="4 5">DAOM BR117</strain>
    </source>
</reference>
<dbReference type="SMART" id="SM00198">
    <property type="entry name" value="SCP"/>
    <property type="match status" value="1"/>
</dbReference>
<dbReference type="GO" id="GO:0005576">
    <property type="term" value="C:extracellular region"/>
    <property type="evidence" value="ECO:0007669"/>
    <property type="project" value="InterPro"/>
</dbReference>
<accession>A0A0L0HAK0</accession>
<feature type="chain" id="PRO_5005539908" description="SCP domain-containing protein" evidence="2">
    <location>
        <begin position="24"/>
        <end position="270"/>
    </location>
</feature>
<evidence type="ECO:0000313" key="5">
    <source>
        <dbReference type="Proteomes" id="UP000053201"/>
    </source>
</evidence>
<name>A0A0L0HAK0_SPIPD</name>
<dbReference type="eggNOG" id="KOG3017">
    <property type="taxonomic scope" value="Eukaryota"/>
</dbReference>
<dbReference type="EMBL" id="KQ257463">
    <property type="protein sequence ID" value="KNC97728.1"/>
    <property type="molecule type" value="Genomic_DNA"/>
</dbReference>
<evidence type="ECO:0000256" key="2">
    <source>
        <dbReference type="SAM" id="SignalP"/>
    </source>
</evidence>
<dbReference type="AlphaFoldDB" id="A0A0L0HAK0"/>
<dbReference type="VEuPathDB" id="FungiDB:SPPG_07190"/>
<evidence type="ECO:0000313" key="4">
    <source>
        <dbReference type="EMBL" id="KNC97728.1"/>
    </source>
</evidence>
<feature type="domain" description="SCP" evidence="3">
    <location>
        <begin position="125"/>
        <end position="266"/>
    </location>
</feature>
<feature type="compositionally biased region" description="Pro residues" evidence="1">
    <location>
        <begin position="101"/>
        <end position="121"/>
    </location>
</feature>
<proteinExistence type="predicted"/>
<dbReference type="InterPro" id="IPR035940">
    <property type="entry name" value="CAP_sf"/>
</dbReference>
<dbReference type="RefSeq" id="XP_016605768.1">
    <property type="nucleotide sequence ID" value="XM_016755361.1"/>
</dbReference>
<dbReference type="PANTHER" id="PTHR10334">
    <property type="entry name" value="CYSTEINE-RICH SECRETORY PROTEIN-RELATED"/>
    <property type="match status" value="1"/>
</dbReference>
<feature type="region of interest" description="Disordered" evidence="1">
    <location>
        <begin position="73"/>
        <end position="126"/>
    </location>
</feature>
<keyword evidence="5" id="KW-1185">Reference proteome</keyword>
<dbReference type="Pfam" id="PF00188">
    <property type="entry name" value="CAP"/>
    <property type="match status" value="1"/>
</dbReference>
<dbReference type="OMA" id="HYKVVTE"/>
<sequence length="270" mass="28388">MVKLASIMVIAVAALSATDSVSAAGLKCRRRLAARHEGNCKKRVTSTAAVFPTATPEPPSYVELPKVVPTPALPAPKPVDSPKPISTPKPEPAKFVSVPTVPKPKPEPTPTPIPKPEPKPVPKGSFQDDCLATHNRLRAQDGKGALVWSAKAAAHAQNWANTLAASGKFDLEHSGGPFGENLFASSTSGDENQACGPAVQSWYDEKSLMPKSGLIGDGDFHAYGHYSQVVWGTTKELGCALGVNDGTGQKLSFVVCEYFPAGNFVGQPIP</sequence>
<dbReference type="OrthoDB" id="2128882at2759"/>
<dbReference type="InterPro" id="IPR018244">
    <property type="entry name" value="Allrgn_V5/Tpx1_CS"/>
</dbReference>
<dbReference type="Proteomes" id="UP000053201">
    <property type="component" value="Unassembled WGS sequence"/>
</dbReference>
<organism evidence="4 5">
    <name type="scientific">Spizellomyces punctatus (strain DAOM BR117)</name>
    <dbReference type="NCBI Taxonomy" id="645134"/>
    <lineage>
        <taxon>Eukaryota</taxon>
        <taxon>Fungi</taxon>
        <taxon>Fungi incertae sedis</taxon>
        <taxon>Chytridiomycota</taxon>
        <taxon>Chytridiomycota incertae sedis</taxon>
        <taxon>Chytridiomycetes</taxon>
        <taxon>Spizellomycetales</taxon>
        <taxon>Spizellomycetaceae</taxon>
        <taxon>Spizellomyces</taxon>
    </lineage>
</organism>
<evidence type="ECO:0000256" key="1">
    <source>
        <dbReference type="SAM" id="MobiDB-lite"/>
    </source>
</evidence>
<dbReference type="Gene3D" id="3.40.33.10">
    <property type="entry name" value="CAP"/>
    <property type="match status" value="1"/>
</dbReference>
<dbReference type="PRINTS" id="PR00837">
    <property type="entry name" value="V5TPXLIKE"/>
</dbReference>
<feature type="compositionally biased region" description="Pro residues" evidence="1">
    <location>
        <begin position="73"/>
        <end position="90"/>
    </location>
</feature>
<gene>
    <name evidence="4" type="ORF">SPPG_07190</name>
</gene>
<protein>
    <recommendedName>
        <fullName evidence="3">SCP domain-containing protein</fullName>
    </recommendedName>
</protein>
<dbReference type="InterPro" id="IPR001283">
    <property type="entry name" value="CRISP-related"/>
</dbReference>
<keyword evidence="2" id="KW-0732">Signal</keyword>
<dbReference type="InParanoid" id="A0A0L0HAK0"/>
<feature type="signal peptide" evidence="2">
    <location>
        <begin position="1"/>
        <end position="23"/>
    </location>
</feature>